<proteinExistence type="predicted"/>
<evidence type="ECO:0000313" key="3">
    <source>
        <dbReference type="Proteomes" id="UP000591071"/>
    </source>
</evidence>
<organism evidence="2 3">
    <name type="scientific">Megasphaera hexanoica</name>
    <dbReference type="NCBI Taxonomy" id="1675036"/>
    <lineage>
        <taxon>Bacteria</taxon>
        <taxon>Bacillati</taxon>
        <taxon>Bacillota</taxon>
        <taxon>Negativicutes</taxon>
        <taxon>Veillonellales</taxon>
        <taxon>Veillonellaceae</taxon>
        <taxon>Megasphaera</taxon>
    </lineage>
</organism>
<accession>A0A848BPV5</accession>
<dbReference type="AlphaFoldDB" id="A0A848BPV5"/>
<dbReference type="Pfam" id="PF11195">
    <property type="entry name" value="Tad2-like"/>
    <property type="match status" value="1"/>
</dbReference>
<name>A0A848BPV5_9FIRM</name>
<evidence type="ECO:0000259" key="1">
    <source>
        <dbReference type="Pfam" id="PF11195"/>
    </source>
</evidence>
<gene>
    <name evidence="2" type="ORF">HF872_03850</name>
</gene>
<dbReference type="Proteomes" id="UP000591071">
    <property type="component" value="Unassembled WGS sequence"/>
</dbReference>
<dbReference type="InterPro" id="IPR021361">
    <property type="entry name" value="Tad2-like_dom"/>
</dbReference>
<evidence type="ECO:0000313" key="2">
    <source>
        <dbReference type="EMBL" id="NME27762.1"/>
    </source>
</evidence>
<dbReference type="EMBL" id="JABAFG010000004">
    <property type="protein sequence ID" value="NME27762.1"/>
    <property type="molecule type" value="Genomic_DNA"/>
</dbReference>
<comment type="caution">
    <text evidence="2">The sequence shown here is derived from an EMBL/GenBank/DDBJ whole genome shotgun (WGS) entry which is preliminary data.</text>
</comment>
<protein>
    <submittedName>
        <fullName evidence="2">DUF2829 domain-containing protein</fullName>
    </submittedName>
</protein>
<sequence>MKASIGDYIITGVNGEQYPCKPDIFRKTYEPVETDEPELTSNTHFSFGVALQVLKKGGQCAREGWNGKGQYIELATNISYVNAENKTINADHDCIGNMAIAFVGTSGVQLGWLASQSDMLANDWYMKENK</sequence>
<reference evidence="2 3" key="1">
    <citation type="submission" date="2020-04" db="EMBL/GenBank/DDBJ databases">
        <authorList>
            <person name="Hitch T.C.A."/>
            <person name="Wylensek D."/>
            <person name="Clavel T."/>
        </authorList>
    </citation>
    <scope>NUCLEOTIDE SEQUENCE [LARGE SCALE GENOMIC DNA]</scope>
    <source>
        <strain evidence="2 3">Oil-RF-744-FAT-WT-6-1</strain>
    </source>
</reference>
<feature type="domain" description="Thoeris anti-defense 2-like" evidence="1">
    <location>
        <begin position="46"/>
        <end position="125"/>
    </location>
</feature>